<gene>
    <name evidence="3" type="ORF">EZ242_12205</name>
</gene>
<dbReference type="Gene3D" id="3.40.190.10">
    <property type="entry name" value="Periplasmic binding protein-like II"/>
    <property type="match status" value="1"/>
</dbReference>
<organism evidence="3 4">
    <name type="scientific">Ramlibacter rhizophilus</name>
    <dbReference type="NCBI Taxonomy" id="1781167"/>
    <lineage>
        <taxon>Bacteria</taxon>
        <taxon>Pseudomonadati</taxon>
        <taxon>Pseudomonadota</taxon>
        <taxon>Betaproteobacteria</taxon>
        <taxon>Burkholderiales</taxon>
        <taxon>Comamonadaceae</taxon>
        <taxon>Ramlibacter</taxon>
    </lineage>
</organism>
<evidence type="ECO:0000313" key="3">
    <source>
        <dbReference type="EMBL" id="TFY99890.1"/>
    </source>
</evidence>
<reference evidence="3 4" key="1">
    <citation type="submission" date="2019-03" db="EMBL/GenBank/DDBJ databases">
        <title>Ramlibacter rhizophilus CCTCC AB2015357, whole genome shotgun sequence.</title>
        <authorList>
            <person name="Zhang X."/>
            <person name="Feng G."/>
            <person name="Zhu H."/>
        </authorList>
    </citation>
    <scope>NUCLEOTIDE SEQUENCE [LARGE SCALE GENOMIC DNA]</scope>
    <source>
        <strain evidence="3 4">CCTCC AB2015357</strain>
    </source>
</reference>
<dbReference type="PIRSF" id="PIRSF017082">
    <property type="entry name" value="YflP"/>
    <property type="match status" value="1"/>
</dbReference>
<dbReference type="Gene3D" id="3.40.190.150">
    <property type="entry name" value="Bordetella uptake gene, domain 1"/>
    <property type="match status" value="1"/>
</dbReference>
<dbReference type="AlphaFoldDB" id="A0A4Z0BM56"/>
<evidence type="ECO:0000256" key="2">
    <source>
        <dbReference type="SAM" id="SignalP"/>
    </source>
</evidence>
<proteinExistence type="inferred from homology"/>
<dbReference type="InterPro" id="IPR005064">
    <property type="entry name" value="BUG"/>
</dbReference>
<dbReference type="SUPFAM" id="SSF53850">
    <property type="entry name" value="Periplasmic binding protein-like II"/>
    <property type="match status" value="1"/>
</dbReference>
<protein>
    <submittedName>
        <fullName evidence="3">Tripartite tricarboxylate transporter substrate binding protein</fullName>
    </submittedName>
</protein>
<name>A0A4Z0BM56_9BURK</name>
<dbReference type="PANTHER" id="PTHR42928">
    <property type="entry name" value="TRICARBOXYLATE-BINDING PROTEIN"/>
    <property type="match status" value="1"/>
</dbReference>
<dbReference type="OrthoDB" id="8806446at2"/>
<feature type="signal peptide" evidence="2">
    <location>
        <begin position="1"/>
        <end position="25"/>
    </location>
</feature>
<keyword evidence="4" id="KW-1185">Reference proteome</keyword>
<dbReference type="RefSeq" id="WP_135285432.1">
    <property type="nucleotide sequence ID" value="NZ_SMLL01000004.1"/>
</dbReference>
<evidence type="ECO:0000313" key="4">
    <source>
        <dbReference type="Proteomes" id="UP000297564"/>
    </source>
</evidence>
<dbReference type="InterPro" id="IPR042100">
    <property type="entry name" value="Bug_dom1"/>
</dbReference>
<dbReference type="EMBL" id="SMLL01000004">
    <property type="protein sequence ID" value="TFY99890.1"/>
    <property type="molecule type" value="Genomic_DNA"/>
</dbReference>
<dbReference type="CDD" id="cd07012">
    <property type="entry name" value="PBP2_Bug_TTT"/>
    <property type="match status" value="1"/>
</dbReference>
<comment type="caution">
    <text evidence="3">The sequence shown here is derived from an EMBL/GenBank/DDBJ whole genome shotgun (WGS) entry which is preliminary data.</text>
</comment>
<feature type="chain" id="PRO_5021196556" evidence="2">
    <location>
        <begin position="26"/>
        <end position="325"/>
    </location>
</feature>
<evidence type="ECO:0000256" key="1">
    <source>
        <dbReference type="ARBA" id="ARBA00006987"/>
    </source>
</evidence>
<sequence length="325" mass="34400">MRKLIAPLSAALAAFAVAAAPSVQAQEWPSKPVRLVVPYPPGGNVDGAARIISGELQKLLGQPIVVENKAGAGGMLAGEHVARADPDGYTLFMAANGPLLYSPTIYGRPLYHWQKDFAPISTVSLTPLLVQVHPSVPAKTVPELVALAKAKPDSVTMASPGAGTTNHLLSEMLQKQTGAKWVTAHYKGNAPATNDLLGGQVQFNIDQVSVAQPFIKDGRTRPLAVIAPKRVPWLPDVPTLQEQGITGVEGQTFTGVLAPAGTPPAVIDKLSTALRTVLANPDVKARFYQAGADTQFMTPKEFSAYLAKEESTWLPIIRAANIKAN</sequence>
<keyword evidence="2" id="KW-0732">Signal</keyword>
<accession>A0A4Z0BM56</accession>
<comment type="similarity">
    <text evidence="1">Belongs to the UPF0065 (bug) family.</text>
</comment>
<dbReference type="PANTHER" id="PTHR42928:SF5">
    <property type="entry name" value="BLR1237 PROTEIN"/>
    <property type="match status" value="1"/>
</dbReference>
<dbReference type="Pfam" id="PF03401">
    <property type="entry name" value="TctC"/>
    <property type="match status" value="1"/>
</dbReference>
<dbReference type="Proteomes" id="UP000297564">
    <property type="component" value="Unassembled WGS sequence"/>
</dbReference>